<feature type="compositionally biased region" description="Polar residues" evidence="1">
    <location>
        <begin position="287"/>
        <end position="305"/>
    </location>
</feature>
<dbReference type="VEuPathDB" id="FungiDB:TREMEDRAFT_61171"/>
<feature type="compositionally biased region" description="Low complexity" evidence="1">
    <location>
        <begin position="246"/>
        <end position="259"/>
    </location>
</feature>
<feature type="region of interest" description="Disordered" evidence="1">
    <location>
        <begin position="527"/>
        <end position="558"/>
    </location>
</feature>
<organism evidence="2 3">
    <name type="scientific">Tremella mesenterica</name>
    <name type="common">Jelly fungus</name>
    <dbReference type="NCBI Taxonomy" id="5217"/>
    <lineage>
        <taxon>Eukaryota</taxon>
        <taxon>Fungi</taxon>
        <taxon>Dikarya</taxon>
        <taxon>Basidiomycota</taxon>
        <taxon>Agaricomycotina</taxon>
        <taxon>Tremellomycetes</taxon>
        <taxon>Tremellales</taxon>
        <taxon>Tremellaceae</taxon>
        <taxon>Tremella</taxon>
    </lineage>
</organism>
<evidence type="ECO:0000313" key="2">
    <source>
        <dbReference type="EMBL" id="RXK36421.1"/>
    </source>
</evidence>
<feature type="region of interest" description="Disordered" evidence="1">
    <location>
        <begin position="413"/>
        <end position="513"/>
    </location>
</feature>
<dbReference type="STRING" id="5217.A0A4Q1BGB5"/>
<feature type="region of interest" description="Disordered" evidence="1">
    <location>
        <begin position="590"/>
        <end position="667"/>
    </location>
</feature>
<dbReference type="EMBL" id="SDIL01000098">
    <property type="protein sequence ID" value="RXK36421.1"/>
    <property type="molecule type" value="Genomic_DNA"/>
</dbReference>
<feature type="region of interest" description="Disordered" evidence="1">
    <location>
        <begin position="796"/>
        <end position="888"/>
    </location>
</feature>
<feature type="compositionally biased region" description="Polar residues" evidence="1">
    <location>
        <begin position="457"/>
        <end position="471"/>
    </location>
</feature>
<feature type="region of interest" description="Disordered" evidence="1">
    <location>
        <begin position="724"/>
        <end position="772"/>
    </location>
</feature>
<feature type="compositionally biased region" description="Pro residues" evidence="1">
    <location>
        <begin position="420"/>
        <end position="430"/>
    </location>
</feature>
<dbReference type="InterPro" id="IPR029021">
    <property type="entry name" value="Prot-tyrosine_phosphatase-like"/>
</dbReference>
<feature type="compositionally biased region" description="Low complexity" evidence="1">
    <location>
        <begin position="221"/>
        <end position="238"/>
    </location>
</feature>
<feature type="compositionally biased region" description="Polar residues" evidence="1">
    <location>
        <begin position="329"/>
        <end position="339"/>
    </location>
</feature>
<feature type="region of interest" description="Disordered" evidence="1">
    <location>
        <begin position="221"/>
        <end position="398"/>
    </location>
</feature>
<keyword evidence="3" id="KW-1185">Reference proteome</keyword>
<feature type="compositionally biased region" description="Polar residues" evidence="1">
    <location>
        <begin position="590"/>
        <end position="600"/>
    </location>
</feature>
<feature type="region of interest" description="Disordered" evidence="1">
    <location>
        <begin position="22"/>
        <end position="52"/>
    </location>
</feature>
<feature type="compositionally biased region" description="Low complexity" evidence="1">
    <location>
        <begin position="26"/>
        <end position="52"/>
    </location>
</feature>
<feature type="compositionally biased region" description="Basic and acidic residues" evidence="1">
    <location>
        <begin position="730"/>
        <end position="744"/>
    </location>
</feature>
<comment type="caution">
    <text evidence="2">The sequence shown here is derived from an EMBL/GenBank/DDBJ whole genome shotgun (WGS) entry which is preliminary data.</text>
</comment>
<sequence length="904" mass="99634">MLTPPFHFSIVALPPPTLLPAPPLPSSSTSRSSSISTSPNSSSLSNSSSSNSQILYRGSIPVRRNFRFLNRLKIKTLLVLREKPLKEQHECSLWSKRNGVVVIWIKAEQAGEERLGIGKKEVEDVLKVVLDTKMYPLYLADVDGVSHTTPVVGCLRKLQGWAMEGILSEMERYEPSLSDLPLETFINNFGNSDNPFLLPPPPYPLWLWPWPISPLLPSTSSFLSSSPGPSTLSQLTSSAHPPELPQSPQSQSTQTITKPLSPQKERGAPLSRTNTLSSPVKIREKSSYTPPSSQLINRETFNSPQDIRDFTDRPSGLPSPNPRDKQYSIPISRQPTSNTTRDRQLMSPPQIISRDRQSSNVVQINKDGVKFRERQSQLSSPSPNVSSPPSSSPSLVIRGVPFPHPLSSRRHPSMKLIFPSLPPPTSPVVPPSTTMSPSLTSSPIIQPTPPTSSTSTHQTMDTSVGPTLSRFSSRRMEVDNIHTSETGQMQHDPSTSNRHQFQNLSRTTSYKEPINLSQVDGIETRTNSHLQSQTLPPQNSSRIPSSHPSTGQEHKMAVPETETDSVEGMPSLLAAATAIVHAIEPLTITSSPKAKQTQEYNPKEDSKKVNHLQTEGPIPTSVRVGEEESNPNIVSDLNMTSPLTRPKTHTHTHTYDSTSSSVNPDEDIVHTDNMVDIQGSHDKVEPPTNAQEADQVPEEIAPVLIPDQIYPITRIITRTSSILSKTTSSENEHPEQSDMRHIQQNDDSNNVFSSNSSDELSSSEEGMEISSSDLNEELDEIAEDIFDPDFVHEVEEEELSSSDLVQEVEQGEMSTSDIVNEVEEEQNPQIEMEDIEFDNTKKMEGVELNKVDTPGDEDEGLEPEIEGEADIDPELDGEDADEGQGGKIKVIESYDISALDLAGM</sequence>
<feature type="compositionally biased region" description="Polar residues" evidence="1">
    <location>
        <begin position="630"/>
        <end position="643"/>
    </location>
</feature>
<feature type="compositionally biased region" description="Low complexity" evidence="1">
    <location>
        <begin position="376"/>
        <end position="396"/>
    </location>
</feature>
<feature type="compositionally biased region" description="Basic and acidic residues" evidence="1">
    <location>
        <begin position="838"/>
        <end position="850"/>
    </location>
</feature>
<reference evidence="2 3" key="1">
    <citation type="submission" date="2016-06" db="EMBL/GenBank/DDBJ databases">
        <title>Evolution of pathogenesis and genome organization in the Tremellales.</title>
        <authorList>
            <person name="Cuomo C."/>
            <person name="Litvintseva A."/>
            <person name="Heitman J."/>
            <person name="Chen Y."/>
            <person name="Sun S."/>
            <person name="Springer D."/>
            <person name="Dromer F."/>
            <person name="Young S."/>
            <person name="Zeng Q."/>
            <person name="Chapman S."/>
            <person name="Gujja S."/>
            <person name="Saif S."/>
            <person name="Birren B."/>
        </authorList>
    </citation>
    <scope>NUCLEOTIDE SEQUENCE [LARGE SCALE GENOMIC DNA]</scope>
    <source>
        <strain evidence="2 3">ATCC 28783</strain>
    </source>
</reference>
<dbReference type="GO" id="GO:0016791">
    <property type="term" value="F:phosphatase activity"/>
    <property type="evidence" value="ECO:0007669"/>
    <property type="project" value="TreeGrafter"/>
</dbReference>
<feature type="compositionally biased region" description="Acidic residues" evidence="1">
    <location>
        <begin position="854"/>
        <end position="882"/>
    </location>
</feature>
<protein>
    <submittedName>
        <fullName evidence="2">Uncharacterized protein</fullName>
    </submittedName>
</protein>
<feature type="compositionally biased region" description="Low complexity" evidence="1">
    <location>
        <begin position="745"/>
        <end position="760"/>
    </location>
</feature>
<evidence type="ECO:0000256" key="1">
    <source>
        <dbReference type="SAM" id="MobiDB-lite"/>
    </source>
</evidence>
<dbReference type="Pfam" id="PF03162">
    <property type="entry name" value="Y_phosphatase2"/>
    <property type="match status" value="1"/>
</dbReference>
<dbReference type="PANTHER" id="PTHR31126:SF1">
    <property type="entry name" value="TYROSINE SPECIFIC PROTEIN PHOSPHATASES DOMAIN-CONTAINING PROTEIN"/>
    <property type="match status" value="1"/>
</dbReference>
<accession>A0A4Q1BGB5</accession>
<feature type="compositionally biased region" description="Polar residues" evidence="1">
    <location>
        <begin position="483"/>
        <end position="513"/>
    </location>
</feature>
<dbReference type="Gene3D" id="3.90.190.10">
    <property type="entry name" value="Protein tyrosine phosphatase superfamily"/>
    <property type="match status" value="1"/>
</dbReference>
<dbReference type="InterPro" id="IPR004861">
    <property type="entry name" value="Siw14-like"/>
</dbReference>
<evidence type="ECO:0000313" key="3">
    <source>
        <dbReference type="Proteomes" id="UP000289152"/>
    </source>
</evidence>
<name>A0A4Q1BGB5_TREME</name>
<gene>
    <name evidence="2" type="ORF">M231_06323</name>
</gene>
<dbReference type="InParanoid" id="A0A4Q1BGB5"/>
<dbReference type="Proteomes" id="UP000289152">
    <property type="component" value="Unassembled WGS sequence"/>
</dbReference>
<dbReference type="AlphaFoldDB" id="A0A4Q1BGB5"/>
<dbReference type="PANTHER" id="PTHR31126">
    <property type="entry name" value="TYROSINE-PROTEIN PHOSPHATASE"/>
    <property type="match status" value="1"/>
</dbReference>
<dbReference type="SUPFAM" id="SSF52799">
    <property type="entry name" value="(Phosphotyrosine protein) phosphatases II"/>
    <property type="match status" value="1"/>
</dbReference>
<proteinExistence type="predicted"/>
<dbReference type="OrthoDB" id="6375174at2759"/>
<feature type="compositionally biased region" description="Acidic residues" evidence="1">
    <location>
        <begin position="820"/>
        <end position="837"/>
    </location>
</feature>
<feature type="compositionally biased region" description="Polar residues" evidence="1">
    <location>
        <begin position="527"/>
        <end position="551"/>
    </location>
</feature>
<feature type="compositionally biased region" description="Low complexity" evidence="1">
    <location>
        <begin position="431"/>
        <end position="456"/>
    </location>
</feature>